<sequence length="643" mass="73493">MQELWALLHFIMPSLFDSHDEFSEWFSKDIESHAHSNTQLNEQQLRRLHAILKPFMLRRIKKNVQSELGDKIEVDVYCDLTNRQKQLYRMLRSQINIMDLIDNNKKIGNDDESSGDSLMNVVMQFRKVCNHPDLFERADTQSPFTFTTFAETSSFLREANESLLEFNYSTKNAIDYKLPKLVYDEILTPGYDNKINDKSKLLEKFSIWNPDVVHQDEDVAFSFLRFINETPNQASVQAKQDIITNAIDLQSYTGKSNSELVERFTTVYGETNTNKMLIINKPEVSISHSAAHGLLSVQDNVYKDMYLNVTHLGAFDSVAAPPIDISCSKKSFNFVKHDAMFDAKLRSALYPMTLNNELTFLKAKAPLETWPKSNMLPEPLNKVNGHSSIRLPSMKRFVIESGKLAKLDQMLVELKKNDHKCLIYFQMTRMMDLMEEYLQYRQYRYIRLDGSSKLGDRRDLVHDWQTKPELFIFLLSTRAGGLGINLTAADTVIFYDSDWNPTIDSQAMDRAHRLGQTRQVTVYRLLVRGTVEERMRDRAKQKEHVQQVVMEGKATAMPDKKDAKEKEKKEIAMWLLDDDDGDDHDHVVQSSSKTTGSESDTTANGTTDAPAATESAKIEEVNTDGSANAASAFKDGDGDVVMS</sequence>
<dbReference type="Proteomes" id="UP001165064">
    <property type="component" value="Unassembled WGS sequence"/>
</dbReference>
<comment type="caution">
    <text evidence="1">The sequence shown here is derived from an EMBL/GenBank/DDBJ whole genome shotgun (WGS) entry which is preliminary data.</text>
</comment>
<dbReference type="EMBL" id="BSXS01000389">
    <property type="protein sequence ID" value="GME72290.1"/>
    <property type="molecule type" value="Genomic_DNA"/>
</dbReference>
<evidence type="ECO:0000313" key="1">
    <source>
        <dbReference type="EMBL" id="GME72290.1"/>
    </source>
</evidence>
<accession>A0ACB5ST88</accession>
<proteinExistence type="predicted"/>
<organism evidence="1 2">
    <name type="scientific">Ambrosiozyma monospora</name>
    <name type="common">Yeast</name>
    <name type="synonym">Endomycopsis monosporus</name>
    <dbReference type="NCBI Taxonomy" id="43982"/>
    <lineage>
        <taxon>Eukaryota</taxon>
        <taxon>Fungi</taxon>
        <taxon>Dikarya</taxon>
        <taxon>Ascomycota</taxon>
        <taxon>Saccharomycotina</taxon>
        <taxon>Pichiomycetes</taxon>
        <taxon>Pichiales</taxon>
        <taxon>Pichiaceae</taxon>
        <taxon>Ambrosiozyma</taxon>
    </lineage>
</organism>
<reference evidence="1" key="1">
    <citation type="submission" date="2023-04" db="EMBL/GenBank/DDBJ databases">
        <title>Ambrosiozyma monospora NBRC 10751.</title>
        <authorList>
            <person name="Ichikawa N."/>
            <person name="Sato H."/>
            <person name="Tonouchi N."/>
        </authorList>
    </citation>
    <scope>NUCLEOTIDE SEQUENCE</scope>
    <source>
        <strain evidence="1">NBRC 10751</strain>
    </source>
</reference>
<gene>
    <name evidence="1" type="ORF">Amon02_000092600</name>
</gene>
<keyword evidence="2" id="KW-1185">Reference proteome</keyword>
<evidence type="ECO:0000313" key="2">
    <source>
        <dbReference type="Proteomes" id="UP001165064"/>
    </source>
</evidence>
<protein>
    <submittedName>
        <fullName evidence="1">Unnamed protein product</fullName>
    </submittedName>
</protein>
<name>A0ACB5ST88_AMBMO</name>